<dbReference type="Pfam" id="PF00860">
    <property type="entry name" value="Xan_ur_permease"/>
    <property type="match status" value="1"/>
</dbReference>
<evidence type="ECO:0000256" key="3">
    <source>
        <dbReference type="ARBA" id="ARBA00022692"/>
    </source>
</evidence>
<dbReference type="GO" id="GO:0016020">
    <property type="term" value="C:membrane"/>
    <property type="evidence" value="ECO:0007669"/>
    <property type="project" value="UniProtKB-SubCell"/>
</dbReference>
<reference evidence="8" key="1">
    <citation type="submission" date="2019-09" db="EMBL/GenBank/DDBJ databases">
        <title>Bird 10,000 Genomes (B10K) Project - Family phase.</title>
        <authorList>
            <person name="Zhang G."/>
        </authorList>
    </citation>
    <scope>NUCLEOTIDE SEQUENCE</scope>
    <source>
        <strain evidence="8">OUT-0039</strain>
        <tissue evidence="8">Muscle</tissue>
    </source>
</reference>
<evidence type="ECO:0000256" key="7">
    <source>
        <dbReference type="SAM" id="Phobius"/>
    </source>
</evidence>
<keyword evidence="3 7" id="KW-0812">Transmembrane</keyword>
<protein>
    <submittedName>
        <fullName evidence="8">S23A2 protein</fullName>
    </submittedName>
</protein>
<evidence type="ECO:0000256" key="6">
    <source>
        <dbReference type="SAM" id="MobiDB-lite"/>
    </source>
</evidence>
<dbReference type="PANTHER" id="PTHR11119">
    <property type="entry name" value="XANTHINE-URACIL / VITAMIN C PERMEASE FAMILY MEMBER"/>
    <property type="match status" value="1"/>
</dbReference>
<comment type="subcellular location">
    <subcellularLocation>
        <location evidence="1">Membrane</location>
        <topology evidence="1">Multi-pass membrane protein</topology>
    </subcellularLocation>
</comment>
<dbReference type="AlphaFoldDB" id="A0A851SDQ4"/>
<dbReference type="Proteomes" id="UP000611277">
    <property type="component" value="Unassembled WGS sequence"/>
</dbReference>
<evidence type="ECO:0000256" key="2">
    <source>
        <dbReference type="ARBA" id="ARBA00008821"/>
    </source>
</evidence>
<dbReference type="EMBL" id="WBNC01001726">
    <property type="protein sequence ID" value="NXD00932.1"/>
    <property type="molecule type" value="Genomic_DNA"/>
</dbReference>
<feature type="region of interest" description="Disordered" evidence="6">
    <location>
        <begin position="1"/>
        <end position="30"/>
    </location>
</feature>
<feature type="non-terminal residue" evidence="8">
    <location>
        <position position="449"/>
    </location>
</feature>
<dbReference type="InterPro" id="IPR006043">
    <property type="entry name" value="NCS2"/>
</dbReference>
<evidence type="ECO:0000256" key="4">
    <source>
        <dbReference type="ARBA" id="ARBA00022989"/>
    </source>
</evidence>
<keyword evidence="4 7" id="KW-1133">Transmembrane helix</keyword>
<feature type="transmembrane region" description="Helical" evidence="7">
    <location>
        <begin position="312"/>
        <end position="332"/>
    </location>
</feature>
<keyword evidence="9" id="KW-1185">Reference proteome</keyword>
<gene>
    <name evidence="8" type="primary">Slc23a2</name>
    <name evidence="8" type="ORF">CERFAM_R06709</name>
</gene>
<sequence>DVLDTMGIGKNTTAKSVEAGGGSTEGKYEDESKHPTFFTLPVVINGGATSSGDQDTEDTELMAIYTTENGIAEKSSLAETLDSSGSLDAQRTDMIYTIEDVPPWYLCIFLGLQHVPVRTGWFQWHCPQYVPVRTGWFQWHCPQHVTISVSTRLPLFQASAFAFLAPARAILSLEKWKCNNTDVTVTNGTAELLHTEHIWYPRIREVMWDFAFSSHSLQLQLSFSLNHLCVLVFKLVISLSHCALHLSIISLSSFHGSLHLSHLFIAGQANARRVSGAPPLGLCCSPCPSAVQHTPEGAQSSFLTCPHPVPQIILAILVSWLLCFIFTVTDVFPPDSSKYGFYARTDARRGVLLVAPWFKVPYPFQWGLPTISAAGVIGMLSAVVASIIESIGDYYACARLSCAPPPPIHAINRGIFIEGLSCVLDGVFGTGNGSTSSSPNIGVLGITKV</sequence>
<dbReference type="GO" id="GO:0022857">
    <property type="term" value="F:transmembrane transporter activity"/>
    <property type="evidence" value="ECO:0007669"/>
    <property type="project" value="InterPro"/>
</dbReference>
<keyword evidence="5 7" id="KW-0472">Membrane</keyword>
<feature type="non-terminal residue" evidence="8">
    <location>
        <position position="1"/>
    </location>
</feature>
<accession>A0A851SDQ4</accession>
<evidence type="ECO:0000256" key="5">
    <source>
        <dbReference type="ARBA" id="ARBA00023136"/>
    </source>
</evidence>
<name>A0A851SDQ4_CERFA</name>
<evidence type="ECO:0000313" key="8">
    <source>
        <dbReference type="EMBL" id="NXD00932.1"/>
    </source>
</evidence>
<evidence type="ECO:0000313" key="9">
    <source>
        <dbReference type="Proteomes" id="UP000611277"/>
    </source>
</evidence>
<proteinExistence type="inferred from homology"/>
<comment type="similarity">
    <text evidence="2">Belongs to the nucleobase:cation symporter-2 (NCS2) (TC 2.A.40) family.</text>
</comment>
<comment type="caution">
    <text evidence="8">The sequence shown here is derived from an EMBL/GenBank/DDBJ whole genome shotgun (WGS) entry which is preliminary data.</text>
</comment>
<organism evidence="8 9">
    <name type="scientific">Certhia familiaris</name>
    <name type="common">Eurasian treecreeper</name>
    <dbReference type="NCBI Taxonomy" id="73333"/>
    <lineage>
        <taxon>Eukaryota</taxon>
        <taxon>Metazoa</taxon>
        <taxon>Chordata</taxon>
        <taxon>Craniata</taxon>
        <taxon>Vertebrata</taxon>
        <taxon>Euteleostomi</taxon>
        <taxon>Archelosauria</taxon>
        <taxon>Archosauria</taxon>
        <taxon>Dinosauria</taxon>
        <taxon>Saurischia</taxon>
        <taxon>Theropoda</taxon>
        <taxon>Coelurosauria</taxon>
        <taxon>Aves</taxon>
        <taxon>Neognathae</taxon>
        <taxon>Neoaves</taxon>
        <taxon>Telluraves</taxon>
        <taxon>Australaves</taxon>
        <taxon>Passeriformes</taxon>
        <taxon>Certhiidae</taxon>
        <taxon>Certhiinae</taxon>
        <taxon>Certhia</taxon>
    </lineage>
</organism>
<evidence type="ECO:0000256" key="1">
    <source>
        <dbReference type="ARBA" id="ARBA00004141"/>
    </source>
</evidence>